<evidence type="ECO:0000256" key="5">
    <source>
        <dbReference type="ARBA" id="ARBA00022737"/>
    </source>
</evidence>
<reference evidence="12" key="1">
    <citation type="journal article" date="2014" name="Int. J. Syst. Evol. Microbiol.">
        <title>Complete genome sequence of Corynebacterium casei LMG S-19264T (=DSM 44701T), isolated from a smear-ripened cheese.</title>
        <authorList>
            <consortium name="US DOE Joint Genome Institute (JGI-PGF)"/>
            <person name="Walter F."/>
            <person name="Albersmeier A."/>
            <person name="Kalinowski J."/>
            <person name="Ruckert C."/>
        </authorList>
    </citation>
    <scope>NUCLEOTIDE SEQUENCE</scope>
    <source>
        <strain evidence="12">CCM 7897</strain>
    </source>
</reference>
<reference evidence="12" key="2">
    <citation type="submission" date="2020-09" db="EMBL/GenBank/DDBJ databases">
        <authorList>
            <person name="Sun Q."/>
            <person name="Sedlacek I."/>
        </authorList>
    </citation>
    <scope>NUCLEOTIDE SEQUENCE</scope>
    <source>
        <strain evidence="12">CCM 7897</strain>
    </source>
</reference>
<keyword evidence="6" id="KW-0574">Periplasm</keyword>
<dbReference type="Proteomes" id="UP000606044">
    <property type="component" value="Unassembled WGS sequence"/>
</dbReference>
<evidence type="ECO:0000256" key="7">
    <source>
        <dbReference type="ARBA" id="ARBA00022801"/>
    </source>
</evidence>
<dbReference type="InterPro" id="IPR011782">
    <property type="entry name" value="Pept_S1C_Do"/>
</dbReference>
<evidence type="ECO:0000313" key="12">
    <source>
        <dbReference type="EMBL" id="GGF63423.1"/>
    </source>
</evidence>
<evidence type="ECO:0000256" key="6">
    <source>
        <dbReference type="ARBA" id="ARBA00022764"/>
    </source>
</evidence>
<protein>
    <submittedName>
        <fullName evidence="12">Serine protease</fullName>
    </submittedName>
</protein>
<comment type="caution">
    <text evidence="12">The sequence shown here is derived from an EMBL/GenBank/DDBJ whole genome shotgun (WGS) entry which is preliminary data.</text>
</comment>
<dbReference type="RefSeq" id="WP_188578711.1">
    <property type="nucleotide sequence ID" value="NZ_BMCT01000002.1"/>
</dbReference>
<keyword evidence="4" id="KW-0732">Signal</keyword>
<evidence type="ECO:0000256" key="8">
    <source>
        <dbReference type="ARBA" id="ARBA00022825"/>
    </source>
</evidence>
<evidence type="ECO:0000256" key="4">
    <source>
        <dbReference type="ARBA" id="ARBA00022729"/>
    </source>
</evidence>
<gene>
    <name evidence="12" type="ORF">GCM10007301_24050</name>
</gene>
<dbReference type="Gene3D" id="2.30.42.10">
    <property type="match status" value="2"/>
</dbReference>
<name>A0A917F9U8_9HYPH</name>
<dbReference type="SUPFAM" id="SSF50156">
    <property type="entry name" value="PDZ domain-like"/>
    <property type="match status" value="2"/>
</dbReference>
<feature type="binding site" evidence="10">
    <location>
        <position position="144"/>
    </location>
    <ligand>
        <name>substrate</name>
    </ligand>
</feature>
<comment type="subcellular location">
    <subcellularLocation>
        <location evidence="1">Periplasm</location>
    </subcellularLocation>
</comment>
<feature type="active site" description="Charge relay system" evidence="9">
    <location>
        <position position="250"/>
    </location>
</feature>
<evidence type="ECO:0000313" key="13">
    <source>
        <dbReference type="Proteomes" id="UP000606044"/>
    </source>
</evidence>
<dbReference type="Pfam" id="PF13180">
    <property type="entry name" value="PDZ_2"/>
    <property type="match status" value="1"/>
</dbReference>
<dbReference type="Pfam" id="PF17820">
    <property type="entry name" value="PDZ_6"/>
    <property type="match status" value="1"/>
</dbReference>
<dbReference type="InterPro" id="IPR009003">
    <property type="entry name" value="Peptidase_S1_PA"/>
</dbReference>
<feature type="binding site" evidence="10">
    <location>
        <begin position="248"/>
        <end position="250"/>
    </location>
    <ligand>
        <name>substrate</name>
    </ligand>
</feature>
<dbReference type="PROSITE" id="PS50106">
    <property type="entry name" value="PDZ"/>
    <property type="match status" value="2"/>
</dbReference>
<dbReference type="PANTHER" id="PTHR22939">
    <property type="entry name" value="SERINE PROTEASE FAMILY S1C HTRA-RELATED"/>
    <property type="match status" value="1"/>
</dbReference>
<dbReference type="PANTHER" id="PTHR22939:SF129">
    <property type="entry name" value="SERINE PROTEASE HTRA2, MITOCHONDRIAL"/>
    <property type="match status" value="1"/>
</dbReference>
<keyword evidence="3 12" id="KW-0645">Protease</keyword>
<comment type="similarity">
    <text evidence="2">Belongs to the peptidase S1C family.</text>
</comment>
<sequence>MVSAAVRSWVSAALAAGALVGGLGVAVAEQVEHAERARQAQQLAQVIPPSQPPASAGAQVPSSAGAITLSFAPVASRTAPAVVNVYALKTAQQRTNPFMDDPFFRRFFGGGPGGPGFGAPERMQRSLGSGVIVDPSGLVITNHHVIEGADQIRIALNDKREFDAEVVLSDQRTDLAVLRIKDGGGKFPALEIGNSDELQVGDLILAIGDPFGVGQTVTQGIVSALARTQVGVSDYQFFIQTDAAINPGNSGGALVDMAGRLVGINTAIYSRSGGSHGIGFSIPSNMVKVVVESAKAGSKSVRRPWLGAKLQRVTPEIAESLGLPRPTGVLVQSLYPNGPAAKAGLKVGDLIVSVEGQGIDDPQTLNYRFGTRAIGGKATVGIVRQGKPTDVSMVLESAPERNKQDEVVLGGRSPFNGARVADASPGLADELRLDVDEGVVVVASVMQQSTADAAGFRPGDIILEVNGARIGTVKDLVGATRTPARAWRVTVVRGGRTITAVLPG</sequence>
<evidence type="ECO:0000256" key="2">
    <source>
        <dbReference type="ARBA" id="ARBA00010541"/>
    </source>
</evidence>
<evidence type="ECO:0000256" key="9">
    <source>
        <dbReference type="PIRSR" id="PIRSR611782-1"/>
    </source>
</evidence>
<evidence type="ECO:0000256" key="10">
    <source>
        <dbReference type="PIRSR" id="PIRSR611782-2"/>
    </source>
</evidence>
<feature type="domain" description="PDZ" evidence="11">
    <location>
        <begin position="417"/>
        <end position="495"/>
    </location>
</feature>
<dbReference type="SUPFAM" id="SSF50494">
    <property type="entry name" value="Trypsin-like serine proteases"/>
    <property type="match status" value="1"/>
</dbReference>
<keyword evidence="5" id="KW-0677">Repeat</keyword>
<evidence type="ECO:0000259" key="11">
    <source>
        <dbReference type="PROSITE" id="PS50106"/>
    </source>
</evidence>
<evidence type="ECO:0000256" key="1">
    <source>
        <dbReference type="ARBA" id="ARBA00004418"/>
    </source>
</evidence>
<dbReference type="NCBIfam" id="TIGR02037">
    <property type="entry name" value="degP_htrA_DO"/>
    <property type="match status" value="1"/>
</dbReference>
<keyword evidence="7" id="KW-0378">Hydrolase</keyword>
<feature type="active site" description="Charge relay system" evidence="9">
    <location>
        <position position="144"/>
    </location>
</feature>
<feature type="active site" description="Charge relay system" evidence="9">
    <location>
        <position position="174"/>
    </location>
</feature>
<proteinExistence type="inferred from homology"/>
<keyword evidence="13" id="KW-1185">Reference proteome</keyword>
<dbReference type="GO" id="GO:0004252">
    <property type="term" value="F:serine-type endopeptidase activity"/>
    <property type="evidence" value="ECO:0007669"/>
    <property type="project" value="InterPro"/>
</dbReference>
<dbReference type="Pfam" id="PF13365">
    <property type="entry name" value="Trypsin_2"/>
    <property type="match status" value="1"/>
</dbReference>
<feature type="binding site" evidence="10">
    <location>
        <position position="174"/>
    </location>
    <ligand>
        <name>substrate</name>
    </ligand>
</feature>
<dbReference type="SMART" id="SM00228">
    <property type="entry name" value="PDZ"/>
    <property type="match status" value="2"/>
</dbReference>
<dbReference type="GO" id="GO:0006508">
    <property type="term" value="P:proteolysis"/>
    <property type="evidence" value="ECO:0007669"/>
    <property type="project" value="UniProtKB-KW"/>
</dbReference>
<organism evidence="12 13">
    <name type="scientific">Azorhizobium oxalatiphilum</name>
    <dbReference type="NCBI Taxonomy" id="980631"/>
    <lineage>
        <taxon>Bacteria</taxon>
        <taxon>Pseudomonadati</taxon>
        <taxon>Pseudomonadota</taxon>
        <taxon>Alphaproteobacteria</taxon>
        <taxon>Hyphomicrobiales</taxon>
        <taxon>Xanthobacteraceae</taxon>
        <taxon>Azorhizobium</taxon>
    </lineage>
</organism>
<dbReference type="InterPro" id="IPR001478">
    <property type="entry name" value="PDZ"/>
</dbReference>
<evidence type="ECO:0000256" key="3">
    <source>
        <dbReference type="ARBA" id="ARBA00022670"/>
    </source>
</evidence>
<dbReference type="GO" id="GO:0042597">
    <property type="term" value="C:periplasmic space"/>
    <property type="evidence" value="ECO:0007669"/>
    <property type="project" value="UniProtKB-SubCell"/>
</dbReference>
<dbReference type="Gene3D" id="2.40.10.120">
    <property type="match status" value="1"/>
</dbReference>
<dbReference type="PRINTS" id="PR00834">
    <property type="entry name" value="PROTEASES2C"/>
</dbReference>
<accession>A0A917F9U8</accession>
<dbReference type="InterPro" id="IPR041489">
    <property type="entry name" value="PDZ_6"/>
</dbReference>
<keyword evidence="8" id="KW-0720">Serine protease</keyword>
<dbReference type="InterPro" id="IPR036034">
    <property type="entry name" value="PDZ_sf"/>
</dbReference>
<dbReference type="EMBL" id="BMCT01000002">
    <property type="protein sequence ID" value="GGF63423.1"/>
    <property type="molecule type" value="Genomic_DNA"/>
</dbReference>
<dbReference type="InterPro" id="IPR001940">
    <property type="entry name" value="Peptidase_S1C"/>
</dbReference>
<dbReference type="AlphaFoldDB" id="A0A917F9U8"/>
<feature type="domain" description="PDZ" evidence="11">
    <location>
        <begin position="288"/>
        <end position="361"/>
    </location>
</feature>